<keyword evidence="2" id="KW-1185">Reference proteome</keyword>
<gene>
    <name evidence="1" type="ORF">GCM10008955_34890</name>
</gene>
<protein>
    <submittedName>
        <fullName evidence="1">Uncharacterized protein</fullName>
    </submittedName>
</protein>
<dbReference type="RefSeq" id="WP_189011068.1">
    <property type="nucleotide sequence ID" value="NZ_BMPP01000018.1"/>
</dbReference>
<sequence length="283" mass="32298">MTQSEDQLNLHAARLYLTRLLPHLAPFTYQELQGLTLKAGLWSLYRQTQLGEPTLTDHLQAHARLMRGHGSELDRLEAQHLRQADRRSTPLLIPVAEEVGRLPSNPSLEKMQQLAHRLDLPWFTRQPITRAKTQVSYRVTRAFERALHEAWKENTPRGASRSVLQATLALAYLSLPEFRQRVRQVQDIRYARTPVASVSEEARNVAALLTRCRLPARGAPALRNEVVQLSYRTTLTANDQLRRSLPAAERTLAYLHIDLLALYLTASDIRSLIDEAIEIRAQK</sequence>
<evidence type="ECO:0000313" key="1">
    <source>
        <dbReference type="EMBL" id="GGK38009.1"/>
    </source>
</evidence>
<comment type="caution">
    <text evidence="1">The sequence shown here is derived from an EMBL/GenBank/DDBJ whole genome shotgun (WGS) entry which is preliminary data.</text>
</comment>
<proteinExistence type="predicted"/>
<name>A0ABQ2F3H7_9DEIO</name>
<dbReference type="EMBL" id="BMPP01000018">
    <property type="protein sequence ID" value="GGK38009.1"/>
    <property type="molecule type" value="Genomic_DNA"/>
</dbReference>
<evidence type="ECO:0000313" key="2">
    <source>
        <dbReference type="Proteomes" id="UP000647587"/>
    </source>
</evidence>
<reference evidence="2" key="1">
    <citation type="journal article" date="2019" name="Int. J. Syst. Evol. Microbiol.">
        <title>The Global Catalogue of Microorganisms (GCM) 10K type strain sequencing project: providing services to taxonomists for standard genome sequencing and annotation.</title>
        <authorList>
            <consortium name="The Broad Institute Genomics Platform"/>
            <consortium name="The Broad Institute Genome Sequencing Center for Infectious Disease"/>
            <person name="Wu L."/>
            <person name="Ma J."/>
        </authorList>
    </citation>
    <scope>NUCLEOTIDE SEQUENCE [LARGE SCALE GENOMIC DNA]</scope>
    <source>
        <strain evidence="2">JCM 30331</strain>
    </source>
</reference>
<organism evidence="1 2">
    <name type="scientific">Deinococcus malanensis</name>
    <dbReference type="NCBI Taxonomy" id="1706855"/>
    <lineage>
        <taxon>Bacteria</taxon>
        <taxon>Thermotogati</taxon>
        <taxon>Deinococcota</taxon>
        <taxon>Deinococci</taxon>
        <taxon>Deinococcales</taxon>
        <taxon>Deinococcaceae</taxon>
        <taxon>Deinococcus</taxon>
    </lineage>
</organism>
<accession>A0ABQ2F3H7</accession>
<dbReference type="Proteomes" id="UP000647587">
    <property type="component" value="Unassembled WGS sequence"/>
</dbReference>